<dbReference type="GO" id="GO:0020037">
    <property type="term" value="F:heme binding"/>
    <property type="evidence" value="ECO:0007669"/>
    <property type="project" value="InterPro"/>
</dbReference>
<dbReference type="GO" id="GO:0016705">
    <property type="term" value="F:oxidoreductase activity, acting on paired donors, with incorporation or reduction of molecular oxygen"/>
    <property type="evidence" value="ECO:0007669"/>
    <property type="project" value="InterPro"/>
</dbReference>
<dbReference type="Proteomes" id="UP000822688">
    <property type="component" value="Chromosome 6"/>
</dbReference>
<gene>
    <name evidence="5" type="ORF">KC19_6G177600</name>
</gene>
<dbReference type="PANTHER" id="PTHR24296">
    <property type="entry name" value="CYTOCHROME P450"/>
    <property type="match status" value="1"/>
</dbReference>
<keyword evidence="6" id="KW-1185">Reference proteome</keyword>
<evidence type="ECO:0008006" key="7">
    <source>
        <dbReference type="Google" id="ProtNLM"/>
    </source>
</evidence>
<evidence type="ECO:0000313" key="5">
    <source>
        <dbReference type="EMBL" id="KAG0570648.1"/>
    </source>
</evidence>
<accession>A0A8T0HI83</accession>
<name>A0A8T0HI83_CERPU</name>
<dbReference type="Pfam" id="PF00067">
    <property type="entry name" value="p450"/>
    <property type="match status" value="1"/>
</dbReference>
<dbReference type="AlphaFoldDB" id="A0A8T0HI83"/>
<dbReference type="InterPro" id="IPR036396">
    <property type="entry name" value="Cyt_P450_sf"/>
</dbReference>
<keyword evidence="4" id="KW-0408">Iron</keyword>
<dbReference type="SUPFAM" id="SSF48264">
    <property type="entry name" value="Cytochrome P450"/>
    <property type="match status" value="1"/>
</dbReference>
<proteinExistence type="inferred from homology"/>
<keyword evidence="3" id="KW-0560">Oxidoreductase</keyword>
<dbReference type="GO" id="GO:0004497">
    <property type="term" value="F:monooxygenase activity"/>
    <property type="evidence" value="ECO:0007669"/>
    <property type="project" value="InterPro"/>
</dbReference>
<dbReference type="GO" id="GO:0005506">
    <property type="term" value="F:iron ion binding"/>
    <property type="evidence" value="ECO:0007669"/>
    <property type="project" value="InterPro"/>
</dbReference>
<dbReference type="EMBL" id="CM026427">
    <property type="protein sequence ID" value="KAG0570648.1"/>
    <property type="molecule type" value="Genomic_DNA"/>
</dbReference>
<sequence>MSCCIFCEQDGKTVLADDVLPDGTVVKKGNIVQYVPYSMARMPFLWGSDAQELKPERWLKDGVFQSVSPFKFTTFQAGPRICLGRDSAYLQLKVTLALIIHFFTFQLVPGQEITYTSSLVIAERTSGQMADHERKADVLTSSCDTCCKLQSSNCTKSTLRISIGLGTVLYLH</sequence>
<evidence type="ECO:0000313" key="6">
    <source>
        <dbReference type="Proteomes" id="UP000822688"/>
    </source>
</evidence>
<comment type="similarity">
    <text evidence="1">Belongs to the cytochrome P450 family.</text>
</comment>
<protein>
    <recommendedName>
        <fullName evidence="7">Cytochrome P450</fullName>
    </recommendedName>
</protein>
<evidence type="ECO:0000256" key="3">
    <source>
        <dbReference type="ARBA" id="ARBA00023002"/>
    </source>
</evidence>
<dbReference type="InterPro" id="IPR001128">
    <property type="entry name" value="Cyt_P450"/>
</dbReference>
<evidence type="ECO:0000256" key="2">
    <source>
        <dbReference type="ARBA" id="ARBA00022723"/>
    </source>
</evidence>
<comment type="caution">
    <text evidence="5">The sequence shown here is derived from an EMBL/GenBank/DDBJ whole genome shotgun (WGS) entry which is preliminary data.</text>
</comment>
<evidence type="ECO:0000256" key="4">
    <source>
        <dbReference type="ARBA" id="ARBA00023004"/>
    </source>
</evidence>
<reference evidence="5 6" key="1">
    <citation type="submission" date="2020-06" db="EMBL/GenBank/DDBJ databases">
        <title>WGS assembly of Ceratodon purpureus strain R40.</title>
        <authorList>
            <person name="Carey S.B."/>
            <person name="Jenkins J."/>
            <person name="Shu S."/>
            <person name="Lovell J.T."/>
            <person name="Sreedasyam A."/>
            <person name="Maumus F."/>
            <person name="Tiley G.P."/>
            <person name="Fernandez-Pozo N."/>
            <person name="Barry K."/>
            <person name="Chen C."/>
            <person name="Wang M."/>
            <person name="Lipzen A."/>
            <person name="Daum C."/>
            <person name="Saski C.A."/>
            <person name="Payton A.C."/>
            <person name="Mcbreen J.C."/>
            <person name="Conrad R.E."/>
            <person name="Kollar L.M."/>
            <person name="Olsson S."/>
            <person name="Huttunen S."/>
            <person name="Landis J.B."/>
            <person name="Wickett N.J."/>
            <person name="Johnson M.G."/>
            <person name="Rensing S.A."/>
            <person name="Grimwood J."/>
            <person name="Schmutz J."/>
            <person name="Mcdaniel S.F."/>
        </authorList>
    </citation>
    <scope>NUCLEOTIDE SEQUENCE [LARGE SCALE GENOMIC DNA]</scope>
    <source>
        <strain evidence="5 6">R40</strain>
    </source>
</reference>
<evidence type="ECO:0000256" key="1">
    <source>
        <dbReference type="ARBA" id="ARBA00010617"/>
    </source>
</evidence>
<dbReference type="Gene3D" id="1.10.630.10">
    <property type="entry name" value="Cytochrome P450"/>
    <property type="match status" value="1"/>
</dbReference>
<organism evidence="5 6">
    <name type="scientific">Ceratodon purpureus</name>
    <name type="common">Fire moss</name>
    <name type="synonym">Dicranum purpureum</name>
    <dbReference type="NCBI Taxonomy" id="3225"/>
    <lineage>
        <taxon>Eukaryota</taxon>
        <taxon>Viridiplantae</taxon>
        <taxon>Streptophyta</taxon>
        <taxon>Embryophyta</taxon>
        <taxon>Bryophyta</taxon>
        <taxon>Bryophytina</taxon>
        <taxon>Bryopsida</taxon>
        <taxon>Dicranidae</taxon>
        <taxon>Pseudoditrichales</taxon>
        <taxon>Ditrichaceae</taxon>
        <taxon>Ceratodon</taxon>
    </lineage>
</organism>
<keyword evidence="2" id="KW-0479">Metal-binding</keyword>